<feature type="transmembrane region" description="Helical" evidence="5">
    <location>
        <begin position="159"/>
        <end position="177"/>
    </location>
</feature>
<accession>A0A3P1SL53</accession>
<feature type="transmembrane region" description="Helical" evidence="5">
    <location>
        <begin position="265"/>
        <end position="284"/>
    </location>
</feature>
<dbReference type="PANTHER" id="PTHR23521">
    <property type="entry name" value="TRANSPORTER MFS SUPERFAMILY"/>
    <property type="match status" value="1"/>
</dbReference>
<dbReference type="GO" id="GO:0005886">
    <property type="term" value="C:plasma membrane"/>
    <property type="evidence" value="ECO:0007669"/>
    <property type="project" value="TreeGrafter"/>
</dbReference>
<dbReference type="InterPro" id="IPR020846">
    <property type="entry name" value="MFS_dom"/>
</dbReference>
<name>A0A3P1SL53_9GAMM</name>
<feature type="transmembrane region" description="Helical" evidence="5">
    <location>
        <begin position="290"/>
        <end position="312"/>
    </location>
</feature>
<feature type="transmembrane region" description="Helical" evidence="5">
    <location>
        <begin position="230"/>
        <end position="253"/>
    </location>
</feature>
<dbReference type="OrthoDB" id="9810614at2"/>
<evidence type="ECO:0000256" key="5">
    <source>
        <dbReference type="SAM" id="Phobius"/>
    </source>
</evidence>
<evidence type="ECO:0000256" key="4">
    <source>
        <dbReference type="SAM" id="MobiDB-lite"/>
    </source>
</evidence>
<comment type="caution">
    <text evidence="7">The sequence shown here is derived from an EMBL/GenBank/DDBJ whole genome shotgun (WGS) entry which is preliminary data.</text>
</comment>
<keyword evidence="1 5" id="KW-0812">Transmembrane</keyword>
<dbReference type="InterPro" id="IPR047200">
    <property type="entry name" value="MFS_YcaD-like"/>
</dbReference>
<feature type="transmembrane region" description="Helical" evidence="5">
    <location>
        <begin position="324"/>
        <end position="345"/>
    </location>
</feature>
<keyword evidence="2 5" id="KW-1133">Transmembrane helix</keyword>
<feature type="transmembrane region" description="Helical" evidence="5">
    <location>
        <begin position="131"/>
        <end position="153"/>
    </location>
</feature>
<feature type="transmembrane region" description="Helical" evidence="5">
    <location>
        <begin position="43"/>
        <end position="61"/>
    </location>
</feature>
<dbReference type="EMBL" id="RQXV01000014">
    <property type="protein sequence ID" value="RRC97032.1"/>
    <property type="molecule type" value="Genomic_DNA"/>
</dbReference>
<dbReference type="CDD" id="cd17477">
    <property type="entry name" value="MFS_YcaD_like"/>
    <property type="match status" value="1"/>
</dbReference>
<evidence type="ECO:0000313" key="7">
    <source>
        <dbReference type="EMBL" id="RRC97032.1"/>
    </source>
</evidence>
<reference evidence="7 8" key="1">
    <citation type="submission" date="2018-11" db="EMBL/GenBank/DDBJ databases">
        <title>The draft genome sequence of Amphritea balenae JAMM 1525T.</title>
        <authorList>
            <person name="Fang Z."/>
            <person name="Zhang Y."/>
            <person name="Han X."/>
        </authorList>
    </citation>
    <scope>NUCLEOTIDE SEQUENCE [LARGE SCALE GENOMIC DNA]</scope>
    <source>
        <strain evidence="7 8">JAMM 1525</strain>
    </source>
</reference>
<organism evidence="7 8">
    <name type="scientific">Amphritea balenae</name>
    <dbReference type="NCBI Taxonomy" id="452629"/>
    <lineage>
        <taxon>Bacteria</taxon>
        <taxon>Pseudomonadati</taxon>
        <taxon>Pseudomonadota</taxon>
        <taxon>Gammaproteobacteria</taxon>
        <taxon>Oceanospirillales</taxon>
        <taxon>Oceanospirillaceae</taxon>
        <taxon>Amphritea</taxon>
    </lineage>
</organism>
<dbReference type="InterPro" id="IPR011701">
    <property type="entry name" value="MFS"/>
</dbReference>
<gene>
    <name evidence="7" type="ORF">EHS89_18910</name>
</gene>
<feature type="transmembrane region" description="Helical" evidence="5">
    <location>
        <begin position="351"/>
        <end position="374"/>
    </location>
</feature>
<sequence>MRSTLLSLLSLLISSMILFLGVGLMNVLVPVRMGLEGMATDTIGMVLSLYFVGMLIGAFYSKQLVQRVGHIRTFAGSVAIEAICILAFALDADPWLWGGLRILLGFSQACLLTAMESWLSDSASEDTRGKILAVYHGCVLVGLFGGQFLIGVADPAEDKLFIIVGILFSLAALPVLFSRAQAPSIEAVVPMSIVALFRISPLGVASCLVAGIVYSALFNLLPVFAAEYQIVGFQLSVFMGCAIFGAFILQFPVGYLSDRFDRRTVLFVLLIISSVAGLAVIPLAKAGMIVGIFVLTGLTAGIIACFYPLSIAEAFDKLKRSEMVSAMGSMLLAFGIGGAVGPYTGSLIMELFGGATLFYFLAVSQMLLALFTLYRMTVRKALPIAEQEGFVMQGAAISTALDLDPRTEYIEPEAPLSQEAEAAITIAESDPAAAVKMARAMVINNPEKGAEVAAAVATVPGIDVMRLYEVLKEAAPYQILETTQAIVKAKPDLAGELVSQLAEWYPQQVVAVAIEIGRVLPELRIEMARIAADSAPESATQVAEYYSRVIAEEREAVRPADRESDTSEVDALNIVSELWEASPEQALDVAAAMVDAVPETAVSVAEEYIANAMHEQQESVHENNFPDDEVDYQSTVDLVARISEIAPEQALDVAVAVVEAIPDSAADVAAEVAGNIGDDEIGTDDSDTTTDDVETVVGDVSEAGSDNEAAVELVQRLSEAAPDNVLDIAAAVVEAVPDSAAGVAAEVAGNITDNEDGSESSVWAGDSSDNEAAVELTQRLSEAAPDNVLDVAAAIAEALPESAGDVAAEVASNITDNEDGTESSVWAGDSSDNEAAVELTQRLSEAAPDNVLDVAAAIAEALPESAGDVAAEVASNITDNEDGTESSVWAGDSSDNE</sequence>
<dbReference type="Pfam" id="PF07690">
    <property type="entry name" value="MFS_1"/>
    <property type="match status" value="1"/>
</dbReference>
<feature type="transmembrane region" description="Helical" evidence="5">
    <location>
        <begin position="73"/>
        <end position="90"/>
    </location>
</feature>
<proteinExistence type="predicted"/>
<feature type="domain" description="Major facilitator superfamily (MFS) profile" evidence="6">
    <location>
        <begin position="7"/>
        <end position="380"/>
    </location>
</feature>
<evidence type="ECO:0000256" key="3">
    <source>
        <dbReference type="ARBA" id="ARBA00023136"/>
    </source>
</evidence>
<dbReference type="Gene3D" id="1.20.1250.20">
    <property type="entry name" value="MFS general substrate transporter like domains"/>
    <property type="match status" value="2"/>
</dbReference>
<dbReference type="Proteomes" id="UP000267535">
    <property type="component" value="Unassembled WGS sequence"/>
</dbReference>
<dbReference type="InterPro" id="IPR036259">
    <property type="entry name" value="MFS_trans_sf"/>
</dbReference>
<dbReference type="AlphaFoldDB" id="A0A3P1SL53"/>
<protein>
    <submittedName>
        <fullName evidence="7">MFS transporter</fullName>
    </submittedName>
</protein>
<feature type="non-terminal residue" evidence="7">
    <location>
        <position position="897"/>
    </location>
</feature>
<evidence type="ECO:0000256" key="1">
    <source>
        <dbReference type="ARBA" id="ARBA00022692"/>
    </source>
</evidence>
<keyword evidence="3 5" id="KW-0472">Membrane</keyword>
<dbReference type="PROSITE" id="PS50850">
    <property type="entry name" value="MFS"/>
    <property type="match status" value="1"/>
</dbReference>
<evidence type="ECO:0000259" key="6">
    <source>
        <dbReference type="PROSITE" id="PS50850"/>
    </source>
</evidence>
<feature type="transmembrane region" description="Helical" evidence="5">
    <location>
        <begin position="189"/>
        <end position="218"/>
    </location>
</feature>
<feature type="region of interest" description="Disordered" evidence="4">
    <location>
        <begin position="875"/>
        <end position="897"/>
    </location>
</feature>
<keyword evidence="8" id="KW-1185">Reference proteome</keyword>
<dbReference type="PANTHER" id="PTHR23521:SF3">
    <property type="entry name" value="MFS TRANSPORTER"/>
    <property type="match status" value="1"/>
</dbReference>
<evidence type="ECO:0000256" key="2">
    <source>
        <dbReference type="ARBA" id="ARBA00022989"/>
    </source>
</evidence>
<dbReference type="GO" id="GO:0022857">
    <property type="term" value="F:transmembrane transporter activity"/>
    <property type="evidence" value="ECO:0007669"/>
    <property type="project" value="InterPro"/>
</dbReference>
<evidence type="ECO:0000313" key="8">
    <source>
        <dbReference type="Proteomes" id="UP000267535"/>
    </source>
</evidence>
<dbReference type="SUPFAM" id="SSF103473">
    <property type="entry name" value="MFS general substrate transporter"/>
    <property type="match status" value="1"/>
</dbReference>